<dbReference type="Proteomes" id="UP001431209">
    <property type="component" value="Unassembled WGS sequence"/>
</dbReference>
<feature type="coiled-coil region" evidence="1">
    <location>
        <begin position="44"/>
        <end position="101"/>
    </location>
</feature>
<dbReference type="PANTHER" id="PTHR31562:SF9">
    <property type="entry name" value="GLYCOSYLTRANSFERASE FAMILY 8 PROTEIN"/>
    <property type="match status" value="1"/>
</dbReference>
<dbReference type="InterPro" id="IPR004988">
    <property type="entry name" value="DUF273"/>
</dbReference>
<dbReference type="Pfam" id="PF03314">
    <property type="entry name" value="DUF273"/>
    <property type="match status" value="1"/>
</dbReference>
<comment type="caution">
    <text evidence="3">The sequence shown here is derived from an EMBL/GenBank/DDBJ whole genome shotgun (WGS) entry which is preliminary data.</text>
</comment>
<evidence type="ECO:0000256" key="1">
    <source>
        <dbReference type="SAM" id="Coils"/>
    </source>
</evidence>
<dbReference type="InterPro" id="IPR029044">
    <property type="entry name" value="Nucleotide-diphossugar_trans"/>
</dbReference>
<keyword evidence="2" id="KW-0732">Signal</keyword>
<organism evidence="3 4">
    <name type="scientific">Acrasis kona</name>
    <dbReference type="NCBI Taxonomy" id="1008807"/>
    <lineage>
        <taxon>Eukaryota</taxon>
        <taxon>Discoba</taxon>
        <taxon>Heterolobosea</taxon>
        <taxon>Tetramitia</taxon>
        <taxon>Eutetramitia</taxon>
        <taxon>Acrasidae</taxon>
        <taxon>Acrasis</taxon>
    </lineage>
</organism>
<dbReference type="AlphaFoldDB" id="A0AAW2YNN9"/>
<dbReference type="PANTHER" id="PTHR31562">
    <property type="entry name" value="PROTEIN CBG18972"/>
    <property type="match status" value="1"/>
</dbReference>
<dbReference type="EMBL" id="JAOPGA020000434">
    <property type="protein sequence ID" value="KAL0478568.1"/>
    <property type="molecule type" value="Genomic_DNA"/>
</dbReference>
<keyword evidence="4" id="KW-1185">Reference proteome</keyword>
<sequence length="475" mass="56081">MVRISYILFACVCILLFSLVAVIMTPGSSKNDFEVKYNEEKTFRRSLEETLNREKNKLIEQYENREKEWKNKLIEQYEEKEKELKKSLESVTAEKEQLKNKPADPCRDTNENSEKADVLFGHTPDDVWFKPVPTKKEFDQLPRHAIVMYVDAFATKYYKSEVSSWTCYAAMHGLNFYVETQKMIKNNQPHHNKQKLLQKYLPHFQWVSIVDCDTFVVNRTKKFTDYLDDKYDLILNMREISEIFSGLVTVKNSEFGRNFSSEWLAMAHQEPLYNKEFPDGARRLNTDNGDIILWLLTRFTHNEKVKECIDVYYDQNQGDFWAHYHKFATCAYYAYYLTKAYEKWDNILVTDIGDKRTMVRTGPYNWGADQKLVLNTDFIIHGKNLMNVLKPEEVVCSKDTGDRPLGLQYMTEKETRDWAIHNHYYQHPLCMENGVNVCKKACDPKEVIENWRNADAETHFRTLSNMACLNNLDKV</sequence>
<reference evidence="3 4" key="1">
    <citation type="submission" date="2024-03" db="EMBL/GenBank/DDBJ databases">
        <title>The Acrasis kona genome and developmental transcriptomes reveal deep origins of eukaryotic multicellular pathways.</title>
        <authorList>
            <person name="Sheikh S."/>
            <person name="Fu C.-J."/>
            <person name="Brown M.W."/>
            <person name="Baldauf S.L."/>
        </authorList>
    </citation>
    <scope>NUCLEOTIDE SEQUENCE [LARGE SCALE GENOMIC DNA]</scope>
    <source>
        <strain evidence="3 4">ATCC MYA-3509</strain>
    </source>
</reference>
<accession>A0AAW2YNN9</accession>
<evidence type="ECO:0000256" key="2">
    <source>
        <dbReference type="SAM" id="SignalP"/>
    </source>
</evidence>
<feature type="chain" id="PRO_5043531341" description="Nucleotide-diphospho-sugar transferase domain-containing protein" evidence="2">
    <location>
        <begin position="30"/>
        <end position="475"/>
    </location>
</feature>
<protein>
    <recommendedName>
        <fullName evidence="5">Nucleotide-diphospho-sugar transferase domain-containing protein</fullName>
    </recommendedName>
</protein>
<name>A0AAW2YNN9_9EUKA</name>
<gene>
    <name evidence="3" type="ORF">AKO1_008163</name>
</gene>
<evidence type="ECO:0000313" key="4">
    <source>
        <dbReference type="Proteomes" id="UP001431209"/>
    </source>
</evidence>
<keyword evidence="1" id="KW-0175">Coiled coil</keyword>
<dbReference type="Gene3D" id="3.90.550.10">
    <property type="entry name" value="Spore Coat Polysaccharide Biosynthesis Protein SpsA, Chain A"/>
    <property type="match status" value="1"/>
</dbReference>
<feature type="signal peptide" evidence="2">
    <location>
        <begin position="1"/>
        <end position="29"/>
    </location>
</feature>
<proteinExistence type="predicted"/>
<evidence type="ECO:0008006" key="5">
    <source>
        <dbReference type="Google" id="ProtNLM"/>
    </source>
</evidence>
<evidence type="ECO:0000313" key="3">
    <source>
        <dbReference type="EMBL" id="KAL0478568.1"/>
    </source>
</evidence>